<sequence length="53" mass="5818">MRLLLTGMCSVFSAGLASYAPMFWHGAPFTTQSLYCAVVGAWAGRWIGYHVSF</sequence>
<proteinExistence type="predicted"/>
<protein>
    <submittedName>
        <fullName evidence="1">Unannotated protein</fullName>
    </submittedName>
</protein>
<dbReference type="AlphaFoldDB" id="A0A6J6NIT8"/>
<dbReference type="EMBL" id="CAEZXP010000001">
    <property type="protein sequence ID" value="CAB4686287.1"/>
    <property type="molecule type" value="Genomic_DNA"/>
</dbReference>
<reference evidence="1" key="1">
    <citation type="submission" date="2020-05" db="EMBL/GenBank/DDBJ databases">
        <authorList>
            <person name="Chiriac C."/>
            <person name="Salcher M."/>
            <person name="Ghai R."/>
            <person name="Kavagutti S V."/>
        </authorList>
    </citation>
    <scope>NUCLEOTIDE SEQUENCE</scope>
</reference>
<gene>
    <name evidence="1" type="ORF">UFOPK2399_00316</name>
</gene>
<evidence type="ECO:0000313" key="1">
    <source>
        <dbReference type="EMBL" id="CAB4686287.1"/>
    </source>
</evidence>
<name>A0A6J6NIT8_9ZZZZ</name>
<organism evidence="1">
    <name type="scientific">freshwater metagenome</name>
    <dbReference type="NCBI Taxonomy" id="449393"/>
    <lineage>
        <taxon>unclassified sequences</taxon>
        <taxon>metagenomes</taxon>
        <taxon>ecological metagenomes</taxon>
    </lineage>
</organism>
<accession>A0A6J6NIT8</accession>